<dbReference type="AlphaFoldDB" id="A0A7D9HXG1"/>
<dbReference type="Pfam" id="PF24681">
    <property type="entry name" value="Kelch_KLHDC2_KLHL20_DRC7"/>
    <property type="match status" value="1"/>
</dbReference>
<dbReference type="InterPro" id="IPR001841">
    <property type="entry name" value="Znf_RING"/>
</dbReference>
<protein>
    <submittedName>
        <fullName evidence="5">RING finger 151-like</fullName>
    </submittedName>
</protein>
<reference evidence="5" key="1">
    <citation type="submission" date="2020-04" db="EMBL/GenBank/DDBJ databases">
        <authorList>
            <person name="Alioto T."/>
            <person name="Alioto T."/>
            <person name="Gomez Garrido J."/>
        </authorList>
    </citation>
    <scope>NUCLEOTIDE SEQUENCE</scope>
    <source>
        <strain evidence="5">A484AB</strain>
    </source>
</reference>
<dbReference type="PROSITE" id="PS50089">
    <property type="entry name" value="ZF_RING_2"/>
    <property type="match status" value="1"/>
</dbReference>
<keyword evidence="2" id="KW-0479">Metal-binding</keyword>
<dbReference type="SUPFAM" id="SSF117281">
    <property type="entry name" value="Kelch motif"/>
    <property type="match status" value="2"/>
</dbReference>
<proteinExistence type="predicted"/>
<dbReference type="Pfam" id="PF00097">
    <property type="entry name" value="zf-C3HC4"/>
    <property type="match status" value="1"/>
</dbReference>
<organism evidence="5 6">
    <name type="scientific">Paramuricea clavata</name>
    <name type="common">Red gorgonian</name>
    <name type="synonym">Violescent sea-whip</name>
    <dbReference type="NCBI Taxonomy" id="317549"/>
    <lineage>
        <taxon>Eukaryota</taxon>
        <taxon>Metazoa</taxon>
        <taxon>Cnidaria</taxon>
        <taxon>Anthozoa</taxon>
        <taxon>Octocorallia</taxon>
        <taxon>Malacalcyonacea</taxon>
        <taxon>Plexauridae</taxon>
        <taxon>Paramuricea</taxon>
    </lineage>
</organism>
<evidence type="ECO:0000256" key="2">
    <source>
        <dbReference type="ARBA" id="ARBA00022723"/>
    </source>
</evidence>
<keyword evidence="4" id="KW-0862">Zinc</keyword>
<dbReference type="Proteomes" id="UP001152795">
    <property type="component" value="Unassembled WGS sequence"/>
</dbReference>
<keyword evidence="6" id="KW-1185">Reference proteome</keyword>
<dbReference type="PROSITE" id="PS50145">
    <property type="entry name" value="ZF_TRAF"/>
    <property type="match status" value="1"/>
</dbReference>
<gene>
    <name evidence="5" type="ORF">PACLA_8A059391</name>
</gene>
<evidence type="ECO:0000256" key="3">
    <source>
        <dbReference type="ARBA" id="ARBA00022771"/>
    </source>
</evidence>
<comment type="caution">
    <text evidence="5">The sequence shown here is derived from an EMBL/GenBank/DDBJ whole genome shotgun (WGS) entry which is preliminary data.</text>
</comment>
<keyword evidence="1" id="KW-0880">Kelch repeat</keyword>
<name>A0A7D9HXG1_PARCT</name>
<dbReference type="PANTHER" id="PTHR45632">
    <property type="entry name" value="LD33804P"/>
    <property type="match status" value="1"/>
</dbReference>
<dbReference type="InterPro" id="IPR006652">
    <property type="entry name" value="Kelch_1"/>
</dbReference>
<dbReference type="InterPro" id="IPR015915">
    <property type="entry name" value="Kelch-typ_b-propeller"/>
</dbReference>
<dbReference type="InterPro" id="IPR013083">
    <property type="entry name" value="Znf_RING/FYVE/PHD"/>
</dbReference>
<dbReference type="GO" id="GO:0008270">
    <property type="term" value="F:zinc ion binding"/>
    <property type="evidence" value="ECO:0007669"/>
    <property type="project" value="UniProtKB-KW"/>
</dbReference>
<accession>A0A7D9HXG1</accession>
<dbReference type="SUPFAM" id="SSF57850">
    <property type="entry name" value="RING/U-box"/>
    <property type="match status" value="1"/>
</dbReference>
<evidence type="ECO:0000256" key="1">
    <source>
        <dbReference type="ARBA" id="ARBA00022441"/>
    </source>
</evidence>
<evidence type="ECO:0000313" key="5">
    <source>
        <dbReference type="EMBL" id="CAB3992681.1"/>
    </source>
</evidence>
<dbReference type="SUPFAM" id="SSF49599">
    <property type="entry name" value="TRAF domain-like"/>
    <property type="match status" value="1"/>
</dbReference>
<keyword evidence="3" id="KW-0863">Zinc-finger</keyword>
<dbReference type="OrthoDB" id="191037at2759"/>
<dbReference type="InterPro" id="IPR001293">
    <property type="entry name" value="Znf_TRAF"/>
</dbReference>
<dbReference type="Gene3D" id="3.30.40.10">
    <property type="entry name" value="Zinc/RING finger domain, C3HC4 (zinc finger)"/>
    <property type="match status" value="2"/>
</dbReference>
<sequence length="541" mass="61027">MAFCPTEEKIYGYEDSRFEKDVDENFHCSICYNVLKEPRMCRNNEHIFCLACISEHLRVNSQTCPECNEHLSVDTLRRARLASNYLSKLKINCDHASRGCAELTCLENLETHVANCGYAPVLCSNPECGMVINKRERVHHETEICRHRKVKCHDCGQILEDVGTLKGSLMELDGKVMKAMKELDGKVDQIKQEVKKEVKDVKESVSKVNKDVDEVKVMTSQVLEKLNMLEQLNKLPSPTAEMLKTPREDILLAGGGEIFSATSKSVEIYSWEKNGWFEVSPMNETHSGSSSFIYNDQLFVVGGMLSKTIETLNLNELPLKWMKCPGELLYDGFDYQTVVCQQRVIHIGGYCSDQLSTSNMISELHLTSPVTMEKLCQMPVPRDSHSVESFEEKVVIVGGEDRNDHPLNSVLEFDVKKNECKEMPPLPHPVTRVATVRWRDQVVVLGGRDEDRQALNDAFMYDCKTGKTTALPSMLEKRYECCAVITGNTIVIMGGENEKGEALNSVECFTMGDSTWEYLPAMNKARDGAVAEVLPSTRNYV</sequence>
<evidence type="ECO:0000256" key="4">
    <source>
        <dbReference type="ARBA" id="ARBA00022833"/>
    </source>
</evidence>
<evidence type="ECO:0000313" key="6">
    <source>
        <dbReference type="Proteomes" id="UP001152795"/>
    </source>
</evidence>
<dbReference type="EMBL" id="CACRXK020002101">
    <property type="protein sequence ID" value="CAB3992681.1"/>
    <property type="molecule type" value="Genomic_DNA"/>
</dbReference>
<dbReference type="SMART" id="SM00612">
    <property type="entry name" value="Kelch"/>
    <property type="match status" value="4"/>
</dbReference>
<dbReference type="InterPro" id="IPR018957">
    <property type="entry name" value="Znf_C3HC4_RING-type"/>
</dbReference>
<dbReference type="Gene3D" id="2.120.10.80">
    <property type="entry name" value="Kelch-type beta propeller"/>
    <property type="match status" value="2"/>
</dbReference>